<protein>
    <submittedName>
        <fullName evidence="18">UDP-N-acetylglucosamine diphosphorylase</fullName>
    </submittedName>
</protein>
<keyword evidence="8" id="KW-0479">Metal-binding</keyword>
<reference evidence="18" key="2">
    <citation type="journal article" date="2021" name="PeerJ">
        <title>Extensive microbial diversity within the chicken gut microbiome revealed by metagenomics and culture.</title>
        <authorList>
            <person name="Gilroy R."/>
            <person name="Ravi A."/>
            <person name="Getino M."/>
            <person name="Pursley I."/>
            <person name="Horton D.L."/>
            <person name="Alikhan N.F."/>
            <person name="Baker D."/>
            <person name="Gharbi K."/>
            <person name="Hall N."/>
            <person name="Watson M."/>
            <person name="Adriaenssens E.M."/>
            <person name="Foster-Nyarko E."/>
            <person name="Jarju S."/>
            <person name="Secka A."/>
            <person name="Antonio M."/>
            <person name="Oren A."/>
            <person name="Chaudhuri R.R."/>
            <person name="La Ragione R."/>
            <person name="Hildebrand F."/>
            <person name="Pallen M.J."/>
        </authorList>
    </citation>
    <scope>NUCLEOTIDE SEQUENCE</scope>
    <source>
        <strain evidence="18">ChiW16-3235</strain>
    </source>
</reference>
<dbReference type="GO" id="GO:0008360">
    <property type="term" value="P:regulation of cell shape"/>
    <property type="evidence" value="ECO:0007669"/>
    <property type="project" value="UniProtKB-KW"/>
</dbReference>
<evidence type="ECO:0000256" key="3">
    <source>
        <dbReference type="ARBA" id="ARBA00007707"/>
    </source>
</evidence>
<dbReference type="GO" id="GO:0071555">
    <property type="term" value="P:cell wall organization"/>
    <property type="evidence" value="ECO:0007669"/>
    <property type="project" value="UniProtKB-KW"/>
</dbReference>
<sequence>MKQLTKMGVEVFGREVFVTRGCALACGVQLHSPCHISGGTRIGADTKILPGCCIAGARIGGGCTVTNSRICGSKIGDGCTVGPFCNVREGCFVGNGCRLGDFVELKNAALGEGCKASHLSYIGDAELGARVNVGCGVVFANYDGQKKERTYVGDKAFIGCNSVIIAPARIGEGVYIAAGSVVSGEIPPQSLAISRPPLYVKPHGADGRYLND</sequence>
<evidence type="ECO:0000256" key="11">
    <source>
        <dbReference type="ARBA" id="ARBA00022960"/>
    </source>
</evidence>
<dbReference type="InterPro" id="IPR001451">
    <property type="entry name" value="Hexapep"/>
</dbReference>
<evidence type="ECO:0000256" key="13">
    <source>
        <dbReference type="ARBA" id="ARBA00023315"/>
    </source>
</evidence>
<keyword evidence="12" id="KW-0573">Peptidoglycan synthesis</keyword>
<keyword evidence="13" id="KW-0012">Acyltransferase</keyword>
<evidence type="ECO:0000256" key="2">
    <source>
        <dbReference type="ARBA" id="ARBA00004496"/>
    </source>
</evidence>
<dbReference type="GO" id="GO:0005737">
    <property type="term" value="C:cytoplasm"/>
    <property type="evidence" value="ECO:0007669"/>
    <property type="project" value="UniProtKB-SubCell"/>
</dbReference>
<dbReference type="AlphaFoldDB" id="A0A9D1E5K0"/>
<dbReference type="Pfam" id="PF00132">
    <property type="entry name" value="Hexapep"/>
    <property type="match status" value="2"/>
</dbReference>
<evidence type="ECO:0000256" key="17">
    <source>
        <dbReference type="ARBA" id="ARBA00049628"/>
    </source>
</evidence>
<evidence type="ECO:0000256" key="5">
    <source>
        <dbReference type="ARBA" id="ARBA00022490"/>
    </source>
</evidence>
<comment type="catalytic activity">
    <reaction evidence="15">
        <text>alpha-D-glucosamine 1-phosphate + acetyl-CoA = N-acetyl-alpha-D-glucosamine 1-phosphate + CoA + H(+)</text>
        <dbReference type="Rhea" id="RHEA:13725"/>
        <dbReference type="ChEBI" id="CHEBI:15378"/>
        <dbReference type="ChEBI" id="CHEBI:57287"/>
        <dbReference type="ChEBI" id="CHEBI:57288"/>
        <dbReference type="ChEBI" id="CHEBI:57776"/>
        <dbReference type="ChEBI" id="CHEBI:58516"/>
        <dbReference type="EC" id="2.3.1.157"/>
    </reaction>
</comment>
<evidence type="ECO:0000256" key="12">
    <source>
        <dbReference type="ARBA" id="ARBA00022984"/>
    </source>
</evidence>
<comment type="function">
    <text evidence="17">Catalyzes the last two sequential reactions in the de novo biosynthetic pathway for UDP-N-acetylglucosamine (UDP-GlcNAc). The C-terminal domain catalyzes the transfer of acetyl group from acetyl coenzyme A to glucosamine-1-phosphate (GlcN-1-P) to produce N-acetylglucosamine-1-phosphate (GlcNAc-1-P), which is converted into UDP-GlcNAc by the transfer of uridine 5-monophosphate (from uridine 5-triphosphate), a reaction catalyzed by the N-terminal domain.</text>
</comment>
<evidence type="ECO:0000256" key="15">
    <source>
        <dbReference type="ARBA" id="ARBA00048247"/>
    </source>
</evidence>
<dbReference type="GO" id="GO:0019134">
    <property type="term" value="F:glucosamine-1-phosphate N-acetyltransferase activity"/>
    <property type="evidence" value="ECO:0007669"/>
    <property type="project" value="UniProtKB-EC"/>
</dbReference>
<comment type="caution">
    <text evidence="18">The sequence shown here is derived from an EMBL/GenBank/DDBJ whole genome shotgun (WGS) entry which is preliminary data.</text>
</comment>
<dbReference type="GO" id="GO:0046872">
    <property type="term" value="F:metal ion binding"/>
    <property type="evidence" value="ECO:0007669"/>
    <property type="project" value="UniProtKB-KW"/>
</dbReference>
<dbReference type="PROSITE" id="PS00101">
    <property type="entry name" value="HEXAPEP_TRANSFERASES"/>
    <property type="match status" value="1"/>
</dbReference>
<evidence type="ECO:0000256" key="9">
    <source>
        <dbReference type="ARBA" id="ARBA00022737"/>
    </source>
</evidence>
<reference evidence="18" key="1">
    <citation type="submission" date="2020-10" db="EMBL/GenBank/DDBJ databases">
        <authorList>
            <person name="Gilroy R."/>
        </authorList>
    </citation>
    <scope>NUCLEOTIDE SEQUENCE</scope>
    <source>
        <strain evidence="18">ChiW16-3235</strain>
    </source>
</reference>
<comment type="similarity">
    <text evidence="3">In the C-terminal section; belongs to the transferase hexapeptide repeat family.</text>
</comment>
<keyword evidence="11" id="KW-0133">Cell shape</keyword>
<dbReference type="PANTHER" id="PTHR43584">
    <property type="entry name" value="NUCLEOTIDYL TRANSFERASE"/>
    <property type="match status" value="1"/>
</dbReference>
<organism evidence="18 19">
    <name type="scientific">Candidatus Coproplasma avicola</name>
    <dbReference type="NCBI Taxonomy" id="2840744"/>
    <lineage>
        <taxon>Bacteria</taxon>
        <taxon>Bacillati</taxon>
        <taxon>Bacillota</taxon>
        <taxon>Clostridia</taxon>
        <taxon>Eubacteriales</taxon>
        <taxon>Candidatus Coproplasma</taxon>
    </lineage>
</organism>
<evidence type="ECO:0000256" key="8">
    <source>
        <dbReference type="ARBA" id="ARBA00022723"/>
    </source>
</evidence>
<keyword evidence="14" id="KW-0961">Cell wall biogenesis/degradation</keyword>
<keyword evidence="9" id="KW-0677">Repeat</keyword>
<keyword evidence="6" id="KW-0808">Transferase</keyword>
<proteinExistence type="inferred from homology"/>
<comment type="cofactor">
    <cofactor evidence="1">
        <name>Mg(2+)</name>
        <dbReference type="ChEBI" id="CHEBI:18420"/>
    </cofactor>
</comment>
<comment type="catalytic activity">
    <reaction evidence="16">
        <text>N-acetyl-alpha-D-glucosamine 1-phosphate + UTP + H(+) = UDP-N-acetyl-alpha-D-glucosamine + diphosphate</text>
        <dbReference type="Rhea" id="RHEA:13509"/>
        <dbReference type="ChEBI" id="CHEBI:15378"/>
        <dbReference type="ChEBI" id="CHEBI:33019"/>
        <dbReference type="ChEBI" id="CHEBI:46398"/>
        <dbReference type="ChEBI" id="CHEBI:57705"/>
        <dbReference type="ChEBI" id="CHEBI:57776"/>
        <dbReference type="EC" id="2.7.7.23"/>
    </reaction>
</comment>
<dbReference type="EMBL" id="DVHK01000014">
    <property type="protein sequence ID" value="HIR66542.1"/>
    <property type="molecule type" value="Genomic_DNA"/>
</dbReference>
<keyword evidence="7" id="KW-0548">Nucleotidyltransferase</keyword>
<dbReference type="InterPro" id="IPR011004">
    <property type="entry name" value="Trimer_LpxA-like_sf"/>
</dbReference>
<dbReference type="GO" id="GO:0009252">
    <property type="term" value="P:peptidoglycan biosynthetic process"/>
    <property type="evidence" value="ECO:0007669"/>
    <property type="project" value="UniProtKB-KW"/>
</dbReference>
<keyword evidence="5" id="KW-0963">Cytoplasm</keyword>
<evidence type="ECO:0000313" key="18">
    <source>
        <dbReference type="EMBL" id="HIR66542.1"/>
    </source>
</evidence>
<comment type="subcellular location">
    <subcellularLocation>
        <location evidence="2">Cytoplasm</location>
    </subcellularLocation>
</comment>
<dbReference type="GO" id="GO:0003977">
    <property type="term" value="F:UDP-N-acetylglucosamine diphosphorylase activity"/>
    <property type="evidence" value="ECO:0007669"/>
    <property type="project" value="UniProtKB-EC"/>
</dbReference>
<dbReference type="SUPFAM" id="SSF51161">
    <property type="entry name" value="Trimeric LpxA-like enzymes"/>
    <property type="match status" value="1"/>
</dbReference>
<dbReference type="Proteomes" id="UP000823913">
    <property type="component" value="Unassembled WGS sequence"/>
</dbReference>
<evidence type="ECO:0000313" key="19">
    <source>
        <dbReference type="Proteomes" id="UP000823913"/>
    </source>
</evidence>
<dbReference type="PANTHER" id="PTHR43584:SF3">
    <property type="entry name" value="BIFUNCTIONAL PROTEIN GLMU"/>
    <property type="match status" value="1"/>
</dbReference>
<evidence type="ECO:0000256" key="4">
    <source>
        <dbReference type="ARBA" id="ARBA00007947"/>
    </source>
</evidence>
<dbReference type="Gene3D" id="2.160.10.10">
    <property type="entry name" value="Hexapeptide repeat proteins"/>
    <property type="match status" value="1"/>
</dbReference>
<accession>A0A9D1E5K0</accession>
<keyword evidence="10" id="KW-0460">Magnesium</keyword>
<dbReference type="InterPro" id="IPR018357">
    <property type="entry name" value="Hexapep_transf_CS"/>
</dbReference>
<evidence type="ECO:0000256" key="16">
    <source>
        <dbReference type="ARBA" id="ARBA00048493"/>
    </source>
</evidence>
<evidence type="ECO:0000256" key="14">
    <source>
        <dbReference type="ARBA" id="ARBA00023316"/>
    </source>
</evidence>
<evidence type="ECO:0000256" key="10">
    <source>
        <dbReference type="ARBA" id="ARBA00022842"/>
    </source>
</evidence>
<comment type="similarity">
    <text evidence="4">In the N-terminal section; belongs to the N-acetylglucosamine-1-phosphate uridyltransferase family.</text>
</comment>
<name>A0A9D1E5K0_9FIRM</name>
<gene>
    <name evidence="18" type="ORF">IAB94_00665</name>
</gene>
<evidence type="ECO:0000256" key="6">
    <source>
        <dbReference type="ARBA" id="ARBA00022679"/>
    </source>
</evidence>
<evidence type="ECO:0000256" key="7">
    <source>
        <dbReference type="ARBA" id="ARBA00022695"/>
    </source>
</evidence>
<dbReference type="InterPro" id="IPR050065">
    <property type="entry name" value="GlmU-like"/>
</dbReference>
<evidence type="ECO:0000256" key="1">
    <source>
        <dbReference type="ARBA" id="ARBA00001946"/>
    </source>
</evidence>